<sequence length="223" mass="23252">MSIRPLAVLSATAVALALTACTAPPTPAATSAPPPAEAAEVVTAPTPEVEPPPDPDSCDALGWTTAGTDQRLVGDVHDRGARALAAGAVGHDSEGRIVTYTVAAGDAPDAIGERLCIRNAGSLAELNHTRTIHPDQVLRIFHDPAVPVVPYYNPRDAEPGFAQIPYQQAIEAMGAAADAGDVATLRKIWQDTLSGMFVNADTRAQIQSEIDAGDVDVLRQMFS</sequence>
<proteinExistence type="predicted"/>
<feature type="signal peptide" evidence="2">
    <location>
        <begin position="1"/>
        <end position="28"/>
    </location>
</feature>
<organism evidence="3 4">
    <name type="scientific">Microbacterium soli</name>
    <dbReference type="NCBI Taxonomy" id="446075"/>
    <lineage>
        <taxon>Bacteria</taxon>
        <taxon>Bacillati</taxon>
        <taxon>Actinomycetota</taxon>
        <taxon>Actinomycetes</taxon>
        <taxon>Micrococcales</taxon>
        <taxon>Microbacteriaceae</taxon>
        <taxon>Microbacterium</taxon>
    </lineage>
</organism>
<feature type="compositionally biased region" description="Low complexity" evidence="1">
    <location>
        <begin position="37"/>
        <end position="47"/>
    </location>
</feature>
<keyword evidence="4" id="KW-1185">Reference proteome</keyword>
<protein>
    <submittedName>
        <fullName evidence="3">Uncharacterized protein</fullName>
    </submittedName>
</protein>
<name>A0ABP7NIR7_9MICO</name>
<evidence type="ECO:0000256" key="1">
    <source>
        <dbReference type="SAM" id="MobiDB-lite"/>
    </source>
</evidence>
<accession>A0ABP7NIR7</accession>
<evidence type="ECO:0000313" key="4">
    <source>
        <dbReference type="Proteomes" id="UP001501591"/>
    </source>
</evidence>
<dbReference type="Proteomes" id="UP001501591">
    <property type="component" value="Unassembled WGS sequence"/>
</dbReference>
<feature type="region of interest" description="Disordered" evidence="1">
    <location>
        <begin position="25"/>
        <end position="56"/>
    </location>
</feature>
<comment type="caution">
    <text evidence="3">The sequence shown here is derived from an EMBL/GenBank/DDBJ whole genome shotgun (WGS) entry which is preliminary data.</text>
</comment>
<evidence type="ECO:0000313" key="3">
    <source>
        <dbReference type="EMBL" id="GAA3946942.1"/>
    </source>
</evidence>
<reference evidence="4" key="1">
    <citation type="journal article" date="2019" name="Int. J. Syst. Evol. Microbiol.">
        <title>The Global Catalogue of Microorganisms (GCM) 10K type strain sequencing project: providing services to taxonomists for standard genome sequencing and annotation.</title>
        <authorList>
            <consortium name="The Broad Institute Genomics Platform"/>
            <consortium name="The Broad Institute Genome Sequencing Center for Infectious Disease"/>
            <person name="Wu L."/>
            <person name="Ma J."/>
        </authorList>
    </citation>
    <scope>NUCLEOTIDE SEQUENCE [LARGE SCALE GENOMIC DNA]</scope>
    <source>
        <strain evidence="4">JCM 17024</strain>
    </source>
</reference>
<evidence type="ECO:0000256" key="2">
    <source>
        <dbReference type="SAM" id="SignalP"/>
    </source>
</evidence>
<keyword evidence="2" id="KW-0732">Signal</keyword>
<feature type="compositionally biased region" description="Pro residues" evidence="1">
    <location>
        <begin position="25"/>
        <end position="36"/>
    </location>
</feature>
<dbReference type="PROSITE" id="PS51257">
    <property type="entry name" value="PROKAR_LIPOPROTEIN"/>
    <property type="match status" value="1"/>
</dbReference>
<gene>
    <name evidence="3" type="ORF">GCM10022383_25960</name>
</gene>
<feature type="chain" id="PRO_5046926108" evidence="2">
    <location>
        <begin position="29"/>
        <end position="223"/>
    </location>
</feature>
<dbReference type="EMBL" id="BAABCP010000002">
    <property type="protein sequence ID" value="GAA3946942.1"/>
    <property type="molecule type" value="Genomic_DNA"/>
</dbReference>
<dbReference type="RefSeq" id="WP_344820131.1">
    <property type="nucleotide sequence ID" value="NZ_BAABCP010000002.1"/>
</dbReference>